<feature type="compositionally biased region" description="Basic and acidic residues" evidence="1">
    <location>
        <begin position="112"/>
        <end position="125"/>
    </location>
</feature>
<comment type="caution">
    <text evidence="2">The sequence shown here is derived from an EMBL/GenBank/DDBJ whole genome shotgun (WGS) entry which is preliminary data.</text>
</comment>
<dbReference type="Proteomes" id="UP000605846">
    <property type="component" value="Unassembled WGS sequence"/>
</dbReference>
<dbReference type="EMBL" id="JABAYA010000206">
    <property type="protein sequence ID" value="KAF7722234.1"/>
    <property type="molecule type" value="Genomic_DNA"/>
</dbReference>
<evidence type="ECO:0000256" key="1">
    <source>
        <dbReference type="SAM" id="MobiDB-lite"/>
    </source>
</evidence>
<evidence type="ECO:0000313" key="3">
    <source>
        <dbReference type="Proteomes" id="UP000605846"/>
    </source>
</evidence>
<organism evidence="2 3">
    <name type="scientific">Apophysomyces ossiformis</name>
    <dbReference type="NCBI Taxonomy" id="679940"/>
    <lineage>
        <taxon>Eukaryota</taxon>
        <taxon>Fungi</taxon>
        <taxon>Fungi incertae sedis</taxon>
        <taxon>Mucoromycota</taxon>
        <taxon>Mucoromycotina</taxon>
        <taxon>Mucoromycetes</taxon>
        <taxon>Mucorales</taxon>
        <taxon>Mucorineae</taxon>
        <taxon>Mucoraceae</taxon>
        <taxon>Apophysomyces</taxon>
    </lineage>
</organism>
<dbReference type="AlphaFoldDB" id="A0A8H7BH58"/>
<feature type="region of interest" description="Disordered" evidence="1">
    <location>
        <begin position="112"/>
        <end position="151"/>
    </location>
</feature>
<gene>
    <name evidence="2" type="ORF">EC973_003515</name>
</gene>
<reference evidence="2" key="1">
    <citation type="submission" date="2020-01" db="EMBL/GenBank/DDBJ databases">
        <title>Genome Sequencing of Three Apophysomyces-Like Fungal Strains Confirms a Novel Fungal Genus in the Mucoromycota with divergent Burkholderia-like Endosymbiotic Bacteria.</title>
        <authorList>
            <person name="Stajich J.E."/>
            <person name="Macias A.M."/>
            <person name="Carter-House D."/>
            <person name="Lovett B."/>
            <person name="Kasson L.R."/>
            <person name="Berry K."/>
            <person name="Grigoriev I."/>
            <person name="Chang Y."/>
            <person name="Spatafora J."/>
            <person name="Kasson M.T."/>
        </authorList>
    </citation>
    <scope>NUCLEOTIDE SEQUENCE</scope>
    <source>
        <strain evidence="2">NRRL A-21654</strain>
    </source>
</reference>
<sequence>MDEYPGVKGEKARLKKFVGENQGNLVKWSLDIAANNAAALHGVWFERYKKALKFSKPKYAKPKKPTYNNIIWNQVMSRVMTQRRLRYLEGSLTLLGDISTMATGTARELLARDAERTTSDFHGRSDDEDEESENDDEHISDDDDDEEESDYEDNVVLATLAMRKLSNQFEPSDMDKLKSLVKNGDDVVSRANDHVVKLLSQEHLTEIDEETIKLLLSNAINLLDHTLYASMANVFSQGQLKDLVGKKQSWIGMDLVTRAEINQILDNNSARTDDLLVAIQSKKIELIKKKENNSELYNILLVLELVIEYITIPVKDAASETTCYRRFAMLLDFVFKGLKLELKDGDVVSEATQKVMEQNNYDELNGFGRKIDVLINLEDSNIALNSNEWKSKKAESMKLKQQSKNIRSNCAILNNLYITSQGDIKSIMAMDVIGMVGYLYLLKLKKGVYVATLVGTVFVPCALSELDAFKDTIDTLFIWRNFMKDQIKTIRNAKLKTELASTAVDLHSNEYETTALPAIFFTPKHKQATRKRTFNEADL</sequence>
<accession>A0A8H7BH58</accession>
<evidence type="ECO:0000313" key="2">
    <source>
        <dbReference type="EMBL" id="KAF7722234.1"/>
    </source>
</evidence>
<keyword evidence="3" id="KW-1185">Reference proteome</keyword>
<feature type="compositionally biased region" description="Acidic residues" evidence="1">
    <location>
        <begin position="126"/>
        <end position="151"/>
    </location>
</feature>
<dbReference type="OrthoDB" id="2276338at2759"/>
<protein>
    <submittedName>
        <fullName evidence="2">Uncharacterized protein</fullName>
    </submittedName>
</protein>
<proteinExistence type="predicted"/>
<name>A0A8H7BH58_9FUNG</name>